<dbReference type="PROSITE" id="PS50931">
    <property type="entry name" value="HTH_LYSR"/>
    <property type="match status" value="1"/>
</dbReference>
<evidence type="ECO:0000256" key="1">
    <source>
        <dbReference type="ARBA" id="ARBA00009437"/>
    </source>
</evidence>
<dbReference type="GO" id="GO:0003677">
    <property type="term" value="F:DNA binding"/>
    <property type="evidence" value="ECO:0007669"/>
    <property type="project" value="UniProtKB-KW"/>
</dbReference>
<keyword evidence="3" id="KW-0238">DNA-binding</keyword>
<feature type="domain" description="HTH lysR-type" evidence="5">
    <location>
        <begin position="1"/>
        <end position="58"/>
    </location>
</feature>
<evidence type="ECO:0000259" key="5">
    <source>
        <dbReference type="PROSITE" id="PS50931"/>
    </source>
</evidence>
<dbReference type="SUPFAM" id="SSF53850">
    <property type="entry name" value="Periplasmic binding protein-like II"/>
    <property type="match status" value="1"/>
</dbReference>
<dbReference type="InterPro" id="IPR000847">
    <property type="entry name" value="LysR_HTH_N"/>
</dbReference>
<evidence type="ECO:0000256" key="3">
    <source>
        <dbReference type="ARBA" id="ARBA00023125"/>
    </source>
</evidence>
<dbReference type="PRINTS" id="PR00039">
    <property type="entry name" value="HTHLYSR"/>
</dbReference>
<dbReference type="CDD" id="cd08414">
    <property type="entry name" value="PBP2_LTTR_aromatics_like"/>
    <property type="match status" value="1"/>
</dbReference>
<dbReference type="InterPro" id="IPR036388">
    <property type="entry name" value="WH-like_DNA-bd_sf"/>
</dbReference>
<dbReference type="SUPFAM" id="SSF46785">
    <property type="entry name" value="Winged helix' DNA-binding domain"/>
    <property type="match status" value="1"/>
</dbReference>
<dbReference type="EMBL" id="QRMS01000006">
    <property type="protein sequence ID" value="RHJ84616.1"/>
    <property type="molecule type" value="Genomic_DNA"/>
</dbReference>
<keyword evidence="4" id="KW-0804">Transcription</keyword>
<dbReference type="Pfam" id="PF00126">
    <property type="entry name" value="HTH_1"/>
    <property type="match status" value="1"/>
</dbReference>
<dbReference type="STRING" id="1776384.GCA_900086585_01391"/>
<dbReference type="FunFam" id="1.10.10.10:FF:000001">
    <property type="entry name" value="LysR family transcriptional regulator"/>
    <property type="match status" value="1"/>
</dbReference>
<dbReference type="AlphaFoldDB" id="A0A415DVU9"/>
<dbReference type="Proteomes" id="UP000284841">
    <property type="component" value="Unassembled WGS sequence"/>
</dbReference>
<dbReference type="RefSeq" id="WP_118336436.1">
    <property type="nucleotide sequence ID" value="NZ_AP025567.1"/>
</dbReference>
<sequence length="291" mass="32444">MTIDQLEHFYALSQCKNYTLAANQLYISQPALSKSIQALEKELHLDLVHRNTRTVTLTAEGIAFADTCRTLLHTLRHGINNAKSASGTLNGRVVFGLPSDHYDAAAIRLLSLLNKKQPGIRADLKFFPPNGLLRALDNDTVDFIFSCDWPRSENLAFLRVCESTNCAVLPKDHRLAERDEISFTELKNENFLAISYMVSGREHDLIIELAREAGLSPNLNYEANSFPELLMMVAAKRGVTVLADEHKALQTDAVVFVPLKDAPRKEENLIWKKSDNPCISAVAELAAKQTV</sequence>
<keyword evidence="7" id="KW-1185">Reference proteome</keyword>
<dbReference type="GO" id="GO:0032993">
    <property type="term" value="C:protein-DNA complex"/>
    <property type="evidence" value="ECO:0007669"/>
    <property type="project" value="TreeGrafter"/>
</dbReference>
<dbReference type="GO" id="GO:0003700">
    <property type="term" value="F:DNA-binding transcription factor activity"/>
    <property type="evidence" value="ECO:0007669"/>
    <property type="project" value="InterPro"/>
</dbReference>
<dbReference type="InterPro" id="IPR005119">
    <property type="entry name" value="LysR_subst-bd"/>
</dbReference>
<accession>A0A415DVU9</accession>
<protein>
    <submittedName>
        <fullName evidence="6">LysR family transcriptional regulator</fullName>
    </submittedName>
</protein>
<dbReference type="Gene3D" id="3.40.190.10">
    <property type="entry name" value="Periplasmic binding protein-like II"/>
    <property type="match status" value="2"/>
</dbReference>
<evidence type="ECO:0000313" key="7">
    <source>
        <dbReference type="Proteomes" id="UP000284841"/>
    </source>
</evidence>
<gene>
    <name evidence="6" type="ORF">DW099_16720</name>
</gene>
<reference evidence="6 7" key="1">
    <citation type="submission" date="2018-08" db="EMBL/GenBank/DDBJ databases">
        <title>A genome reference for cultivated species of the human gut microbiota.</title>
        <authorList>
            <person name="Zou Y."/>
            <person name="Xue W."/>
            <person name="Luo G."/>
        </authorList>
    </citation>
    <scope>NUCLEOTIDE SEQUENCE [LARGE SCALE GENOMIC DNA]</scope>
    <source>
        <strain evidence="6 7">AM07-24</strain>
    </source>
</reference>
<dbReference type="Pfam" id="PF03466">
    <property type="entry name" value="LysR_substrate"/>
    <property type="match status" value="1"/>
</dbReference>
<proteinExistence type="inferred from homology"/>
<keyword evidence="2" id="KW-0805">Transcription regulation</keyword>
<dbReference type="InterPro" id="IPR036390">
    <property type="entry name" value="WH_DNA-bd_sf"/>
</dbReference>
<comment type="caution">
    <text evidence="6">The sequence shown here is derived from an EMBL/GenBank/DDBJ whole genome shotgun (WGS) entry which is preliminary data.</text>
</comment>
<organism evidence="6 7">
    <name type="scientific">Emergencia timonensis</name>
    <dbReference type="NCBI Taxonomy" id="1776384"/>
    <lineage>
        <taxon>Bacteria</taxon>
        <taxon>Bacillati</taxon>
        <taxon>Bacillota</taxon>
        <taxon>Clostridia</taxon>
        <taxon>Peptostreptococcales</taxon>
        <taxon>Anaerovoracaceae</taxon>
        <taxon>Emergencia</taxon>
    </lineage>
</organism>
<evidence type="ECO:0000256" key="2">
    <source>
        <dbReference type="ARBA" id="ARBA00023015"/>
    </source>
</evidence>
<dbReference type="OrthoDB" id="9785745at2"/>
<evidence type="ECO:0000313" key="6">
    <source>
        <dbReference type="EMBL" id="RHJ84616.1"/>
    </source>
</evidence>
<dbReference type="PANTHER" id="PTHR30346:SF28">
    <property type="entry name" value="HTH-TYPE TRANSCRIPTIONAL REGULATOR CYNR"/>
    <property type="match status" value="1"/>
</dbReference>
<comment type="similarity">
    <text evidence="1">Belongs to the LysR transcriptional regulatory family.</text>
</comment>
<name>A0A415DVU9_9FIRM</name>
<dbReference type="Gene3D" id="1.10.10.10">
    <property type="entry name" value="Winged helix-like DNA-binding domain superfamily/Winged helix DNA-binding domain"/>
    <property type="match status" value="1"/>
</dbReference>
<dbReference type="PANTHER" id="PTHR30346">
    <property type="entry name" value="TRANSCRIPTIONAL DUAL REGULATOR HCAR-RELATED"/>
    <property type="match status" value="1"/>
</dbReference>
<evidence type="ECO:0000256" key="4">
    <source>
        <dbReference type="ARBA" id="ARBA00023163"/>
    </source>
</evidence>